<comment type="caution">
    <text evidence="3">The sequence shown here is derived from an EMBL/GenBank/DDBJ whole genome shotgun (WGS) entry which is preliminary data.</text>
</comment>
<dbReference type="AlphaFoldDB" id="A0A494XGI7"/>
<keyword evidence="4" id="KW-1185">Reference proteome</keyword>
<evidence type="ECO:0000259" key="2">
    <source>
        <dbReference type="Pfam" id="PF07833"/>
    </source>
</evidence>
<accession>A0A494XGI7</accession>
<sequence length="641" mass="69921">MFSFEGIKVTGKSAIAVVLTAIVFLLCALPAAAATTSGSKVEIRVKVGSAQMKINGEAIKIQAPYLSAGNAMVPLSVFTNTKGFGAKLQLTNNKIIKLTYLKHIVTLTVGNKSAMIDGKKAELPAAPVSKNGTMMVPLAIVAKTFGAAQSTDANTKEIVLSGITPASASSGNAGSGIDTDMGKSLMGDSYYKWTMNYPTGLIQDKQWSDGSWLSFSDVKGDYYLAISVEKPSEVLSSSDIRENLMDYLDDGETVVDVKTIVRPGGTFERVVTKASTFYYEYRSIQANGYLYTITYGKKAKSSAELTANDALLDSFKPSFNTSNKAIKDLTRIIDGKIAFESSTYGLKVQLPQGWNLDSNDSSPNFYGKDGSRIHVAINSIKAGDTTQEWLKRKFQYYKDTIVDSAMKGLKTTEITWNGIPATLVEDSYTDDSKTWTSEYEVYAIKGNYKYYVNYSFKGEDKAAGSAVLDQILKGMTIDFSKIEKTFGDIPDPIDSLDYRTVVTKTSVQDNFSLTLPKYWTKSNINMDSGELLFEGFGVKLSLNVEAADSLEGYPEALENLYTQSGLLKIDSKTNITYAGVSAIKYELSSGKLASKLGHITVYLFANKGKVYFLQAMSNDANATDFNRAQLDAAINSFKFTN</sequence>
<dbReference type="EMBL" id="RBZM01000011">
    <property type="protein sequence ID" value="RKP47204.1"/>
    <property type="molecule type" value="Genomic_DNA"/>
</dbReference>
<evidence type="ECO:0000313" key="3">
    <source>
        <dbReference type="EMBL" id="RKP47204.1"/>
    </source>
</evidence>
<evidence type="ECO:0000256" key="1">
    <source>
        <dbReference type="SAM" id="SignalP"/>
    </source>
</evidence>
<dbReference type="InterPro" id="IPR036582">
    <property type="entry name" value="Mao_N_sf"/>
</dbReference>
<dbReference type="Proteomes" id="UP000282076">
    <property type="component" value="Unassembled WGS sequence"/>
</dbReference>
<feature type="signal peptide" evidence="1">
    <location>
        <begin position="1"/>
        <end position="33"/>
    </location>
</feature>
<name>A0A494XGI7_9BACL</name>
<dbReference type="SUPFAM" id="SSF55383">
    <property type="entry name" value="Copper amine oxidase, domain N"/>
    <property type="match status" value="1"/>
</dbReference>
<dbReference type="Pfam" id="PF07833">
    <property type="entry name" value="Cu_amine_oxidN1"/>
    <property type="match status" value="1"/>
</dbReference>
<protein>
    <recommendedName>
        <fullName evidence="2">Copper amine oxidase-like N-terminal domain-containing protein</fullName>
    </recommendedName>
</protein>
<reference evidence="3 4" key="1">
    <citation type="submission" date="2018-10" db="EMBL/GenBank/DDBJ databases">
        <title>Cohnella sp. M2MS4P-1, whole genome shotgun sequence.</title>
        <authorList>
            <person name="Tuo L."/>
        </authorList>
    </citation>
    <scope>NUCLEOTIDE SEQUENCE [LARGE SCALE GENOMIC DNA]</scope>
    <source>
        <strain evidence="3 4">M2MS4P-1</strain>
    </source>
</reference>
<dbReference type="InterPro" id="IPR012854">
    <property type="entry name" value="Cu_amine_oxidase-like_N"/>
</dbReference>
<dbReference type="Gene3D" id="3.30.457.10">
    <property type="entry name" value="Copper amine oxidase-like, N-terminal domain"/>
    <property type="match status" value="1"/>
</dbReference>
<evidence type="ECO:0000313" key="4">
    <source>
        <dbReference type="Proteomes" id="UP000282076"/>
    </source>
</evidence>
<keyword evidence="1" id="KW-0732">Signal</keyword>
<organism evidence="3 4">
    <name type="scientific">Cohnella endophytica</name>
    <dbReference type="NCBI Taxonomy" id="2419778"/>
    <lineage>
        <taxon>Bacteria</taxon>
        <taxon>Bacillati</taxon>
        <taxon>Bacillota</taxon>
        <taxon>Bacilli</taxon>
        <taxon>Bacillales</taxon>
        <taxon>Paenibacillaceae</taxon>
        <taxon>Cohnella</taxon>
    </lineage>
</organism>
<feature type="chain" id="PRO_5019817480" description="Copper amine oxidase-like N-terminal domain-containing protein" evidence="1">
    <location>
        <begin position="34"/>
        <end position="641"/>
    </location>
</feature>
<dbReference type="OrthoDB" id="1736367at2"/>
<dbReference type="RefSeq" id="WP_120979401.1">
    <property type="nucleotide sequence ID" value="NZ_RBZM01000011.1"/>
</dbReference>
<feature type="domain" description="Copper amine oxidase-like N-terminal" evidence="2">
    <location>
        <begin position="53"/>
        <end position="159"/>
    </location>
</feature>
<gene>
    <name evidence="3" type="ORF">D7Z26_23110</name>
</gene>
<proteinExistence type="predicted"/>